<reference evidence="1" key="1">
    <citation type="submission" date="2021-02" db="EMBL/GenBank/DDBJ databases">
        <authorList>
            <person name="Dougan E. K."/>
            <person name="Rhodes N."/>
            <person name="Thang M."/>
            <person name="Chan C."/>
        </authorList>
    </citation>
    <scope>NUCLEOTIDE SEQUENCE</scope>
</reference>
<dbReference type="Proteomes" id="UP000649617">
    <property type="component" value="Unassembled WGS sequence"/>
</dbReference>
<feature type="non-terminal residue" evidence="1">
    <location>
        <position position="246"/>
    </location>
</feature>
<dbReference type="AlphaFoldDB" id="A0A812L459"/>
<name>A0A812L459_SYMPI</name>
<protein>
    <submittedName>
        <fullName evidence="1">ACBP2 protein</fullName>
    </submittedName>
</protein>
<sequence>VELDWATLACPQPLTHEVEDETVHPLIFDDPTTPQPDDYWLHPCDCIPPEWGLGWPANAMIAEGLPADSDGSFIPPPLLIVQGQFACPSRQLLPGKRGIYFETEAEAFESADCQERCKDFVDCAFYWTGTSHGAQTCRLFSGCDSLVREFGMDGDLYALPQNKSCLVANPDVCWKTTLRRQFLTQKESVAPSFQHSAYRYNAGGLADFQGNASLLLDREFTYEEKLGETSTVKLLGWTEIFKPMGY</sequence>
<gene>
    <name evidence="1" type="primary">ACBP2</name>
    <name evidence="1" type="ORF">SPIL2461_LOCUS3797</name>
</gene>
<keyword evidence="2" id="KW-1185">Reference proteome</keyword>
<organism evidence="1 2">
    <name type="scientific">Symbiodinium pilosum</name>
    <name type="common">Dinoflagellate</name>
    <dbReference type="NCBI Taxonomy" id="2952"/>
    <lineage>
        <taxon>Eukaryota</taxon>
        <taxon>Sar</taxon>
        <taxon>Alveolata</taxon>
        <taxon>Dinophyceae</taxon>
        <taxon>Suessiales</taxon>
        <taxon>Symbiodiniaceae</taxon>
        <taxon>Symbiodinium</taxon>
    </lineage>
</organism>
<feature type="non-terminal residue" evidence="1">
    <location>
        <position position="1"/>
    </location>
</feature>
<comment type="caution">
    <text evidence="1">The sequence shown here is derived from an EMBL/GenBank/DDBJ whole genome shotgun (WGS) entry which is preliminary data.</text>
</comment>
<accession>A0A812L459</accession>
<evidence type="ECO:0000313" key="1">
    <source>
        <dbReference type="EMBL" id="CAE7235554.1"/>
    </source>
</evidence>
<proteinExistence type="predicted"/>
<dbReference type="EMBL" id="CAJNIZ010004743">
    <property type="protein sequence ID" value="CAE7235554.1"/>
    <property type="molecule type" value="Genomic_DNA"/>
</dbReference>
<evidence type="ECO:0000313" key="2">
    <source>
        <dbReference type="Proteomes" id="UP000649617"/>
    </source>
</evidence>
<dbReference type="OrthoDB" id="411041at2759"/>